<organism evidence="7 8">
    <name type="scientific">Paramuricea clavata</name>
    <name type="common">Red gorgonian</name>
    <name type="synonym">Violescent sea-whip</name>
    <dbReference type="NCBI Taxonomy" id="317549"/>
    <lineage>
        <taxon>Eukaryota</taxon>
        <taxon>Metazoa</taxon>
        <taxon>Cnidaria</taxon>
        <taxon>Anthozoa</taxon>
        <taxon>Octocorallia</taxon>
        <taxon>Malacalcyonacea</taxon>
        <taxon>Plexauridae</taxon>
        <taxon>Paramuricea</taxon>
    </lineage>
</organism>
<dbReference type="PROSITE" id="PS50157">
    <property type="entry name" value="ZINC_FINGER_C2H2_2"/>
    <property type="match status" value="5"/>
</dbReference>
<dbReference type="OrthoDB" id="6077919at2759"/>
<dbReference type="PANTHER" id="PTHR10032:SF272">
    <property type="entry name" value="OVO-LIKE ZINC FINGER 1A-RELATED"/>
    <property type="match status" value="1"/>
</dbReference>
<evidence type="ECO:0000313" key="8">
    <source>
        <dbReference type="Proteomes" id="UP001152795"/>
    </source>
</evidence>
<reference evidence="7" key="1">
    <citation type="submission" date="2020-04" db="EMBL/GenBank/DDBJ databases">
        <authorList>
            <person name="Alioto T."/>
            <person name="Alioto T."/>
            <person name="Gomez Garrido J."/>
        </authorList>
    </citation>
    <scope>NUCLEOTIDE SEQUENCE</scope>
    <source>
        <strain evidence="7">A484AB</strain>
    </source>
</reference>
<dbReference type="InterPro" id="IPR036236">
    <property type="entry name" value="Znf_C2H2_sf"/>
</dbReference>
<dbReference type="FunFam" id="3.30.160.60:FF:002343">
    <property type="entry name" value="Zinc finger protein 33A"/>
    <property type="match status" value="2"/>
</dbReference>
<dbReference type="FunFam" id="3.30.160.60:FF:000733">
    <property type="entry name" value="Zinc finger protein 236 variant"/>
    <property type="match status" value="1"/>
</dbReference>
<dbReference type="InterPro" id="IPR013087">
    <property type="entry name" value="Znf_C2H2_type"/>
</dbReference>
<dbReference type="Proteomes" id="UP001152795">
    <property type="component" value="Unassembled WGS sequence"/>
</dbReference>
<evidence type="ECO:0000256" key="3">
    <source>
        <dbReference type="ARBA" id="ARBA00022737"/>
    </source>
</evidence>
<dbReference type="Pfam" id="PF04814">
    <property type="entry name" value="HNF-1_N"/>
    <property type="match status" value="1"/>
</dbReference>
<dbReference type="GO" id="GO:0000978">
    <property type="term" value="F:RNA polymerase II cis-regulatory region sequence-specific DNA binding"/>
    <property type="evidence" value="ECO:0007669"/>
    <property type="project" value="TreeGrafter"/>
</dbReference>
<dbReference type="SMART" id="SM00355">
    <property type="entry name" value="ZnF_C2H2"/>
    <property type="match status" value="5"/>
</dbReference>
<keyword evidence="6" id="KW-0539">Nucleus</keyword>
<evidence type="ECO:0000256" key="4">
    <source>
        <dbReference type="ARBA" id="ARBA00022771"/>
    </source>
</evidence>
<dbReference type="Pfam" id="PF00096">
    <property type="entry name" value="zf-C2H2"/>
    <property type="match status" value="5"/>
</dbReference>
<comment type="subcellular location">
    <subcellularLocation>
        <location evidence="1">Nucleus</location>
    </subcellularLocation>
</comment>
<gene>
    <name evidence="7" type="ORF">PACLA_8A018640</name>
</gene>
<dbReference type="AlphaFoldDB" id="A0A7D9HPL8"/>
<dbReference type="PROSITE" id="PS00028">
    <property type="entry name" value="ZINC_FINGER_C2H2_1"/>
    <property type="match status" value="4"/>
</dbReference>
<dbReference type="InterPro" id="IPR027756">
    <property type="entry name" value="Ovo-like"/>
</dbReference>
<dbReference type="GO" id="GO:0009913">
    <property type="term" value="P:epidermal cell differentiation"/>
    <property type="evidence" value="ECO:0007669"/>
    <property type="project" value="TreeGrafter"/>
</dbReference>
<dbReference type="GO" id="GO:0005634">
    <property type="term" value="C:nucleus"/>
    <property type="evidence" value="ECO:0007669"/>
    <property type="project" value="UniProtKB-SubCell"/>
</dbReference>
<dbReference type="SUPFAM" id="SSF57667">
    <property type="entry name" value="beta-beta-alpha zinc fingers"/>
    <property type="match status" value="3"/>
</dbReference>
<sequence>MSLLKYNSCFIVVITRGNQDVIQRELKDFLDNNRFTEKEIVKETGLTIVDASRFLLDAWHTKEEKREIFFKWYIQKKLSSTDSESFTCYKCGKIFAYESYLERHVKYVCPDKTGRTWKCTYCVKAFQYPCYLRRHMRSHTGESPYKCTQCSRAFVRSTDLQRHLRNHTGEKPYKCAECLRAFARSTDLKRHFRTHTGEKPYKCWHCSKAFSQSGSLQTHLHTHYKEALQKKDMVAAERLKNSIRKKLINKVVTSSAS</sequence>
<dbReference type="InterPro" id="IPR010982">
    <property type="entry name" value="Lambda_DNA-bd_dom_sf"/>
</dbReference>
<evidence type="ECO:0000256" key="6">
    <source>
        <dbReference type="ARBA" id="ARBA00023242"/>
    </source>
</evidence>
<evidence type="ECO:0000256" key="2">
    <source>
        <dbReference type="ARBA" id="ARBA00022723"/>
    </source>
</evidence>
<evidence type="ECO:0000256" key="1">
    <source>
        <dbReference type="ARBA" id="ARBA00004123"/>
    </source>
</evidence>
<keyword evidence="4" id="KW-0863">Zinc-finger</keyword>
<comment type="caution">
    <text evidence="7">The sequence shown here is derived from an EMBL/GenBank/DDBJ whole genome shotgun (WGS) entry which is preliminary data.</text>
</comment>
<evidence type="ECO:0000256" key="5">
    <source>
        <dbReference type="ARBA" id="ARBA00022833"/>
    </source>
</evidence>
<dbReference type="GO" id="GO:0008270">
    <property type="term" value="F:zinc ion binding"/>
    <property type="evidence" value="ECO:0007669"/>
    <property type="project" value="UniProtKB-KW"/>
</dbReference>
<name>A0A7D9HPL8_PARCT</name>
<dbReference type="Gene3D" id="1.10.260.40">
    <property type="entry name" value="lambda repressor-like DNA-binding domains"/>
    <property type="match status" value="1"/>
</dbReference>
<keyword evidence="8" id="KW-1185">Reference proteome</keyword>
<keyword evidence="5" id="KW-0862">Zinc</keyword>
<evidence type="ECO:0000313" key="7">
    <source>
        <dbReference type="EMBL" id="CAB3987744.1"/>
    </source>
</evidence>
<dbReference type="PANTHER" id="PTHR10032">
    <property type="entry name" value="ZINC FINGER PROTEIN WITH KRAB AND SCAN DOMAINS"/>
    <property type="match status" value="1"/>
</dbReference>
<accession>A0A7D9HPL8</accession>
<dbReference type="EMBL" id="CACRXK020001226">
    <property type="protein sequence ID" value="CAB3987744.1"/>
    <property type="molecule type" value="Genomic_DNA"/>
</dbReference>
<keyword evidence="2" id="KW-0479">Metal-binding</keyword>
<dbReference type="GO" id="GO:0000981">
    <property type="term" value="F:DNA-binding transcription factor activity, RNA polymerase II-specific"/>
    <property type="evidence" value="ECO:0007669"/>
    <property type="project" value="TreeGrafter"/>
</dbReference>
<protein>
    <submittedName>
        <fullName evidence="7">Zinc finger 333</fullName>
    </submittedName>
</protein>
<keyword evidence="3" id="KW-0677">Repeat</keyword>
<dbReference type="InterPro" id="IPR006899">
    <property type="entry name" value="HNF-1_N"/>
</dbReference>
<dbReference type="Gene3D" id="3.30.160.60">
    <property type="entry name" value="Classic Zinc Finger"/>
    <property type="match status" value="4"/>
</dbReference>
<proteinExistence type="predicted"/>
<dbReference type="GO" id="GO:0045893">
    <property type="term" value="P:positive regulation of DNA-templated transcription"/>
    <property type="evidence" value="ECO:0007669"/>
    <property type="project" value="InterPro"/>
</dbReference>